<dbReference type="GeneID" id="88180999"/>
<feature type="domain" description="Zn(2)-C6 fungal-type" evidence="7">
    <location>
        <begin position="24"/>
        <end position="70"/>
    </location>
</feature>
<dbReference type="Proteomes" id="UP000029445">
    <property type="component" value="Chromosome 12"/>
</dbReference>
<sequence length="886" mass="97546">MNTPTAHDEILADQSLAPLKRNHACRQCKKRKTKCDGAHPVCSPCLRSHAHAARSANRNGTSVPVLVCTWADGEGVENGSPPTQEPIQRLSRPGSASGLKRPAVSQGSRPTRDEENDILRQRITDLEAKLASLSSATRQSEPEPIAPELSMPENRPQTSRSDNIVDHWITEVGHIIRYDLNRFGTFGNKETPSSKSPQPSGPSPNFQPWSNGGGIGTTQPWERNGSGTRIGIDTIPKDGFSSSFGLDDLFVIPADWPRGLPSPFLLEHLIETFFNHVPQTPRMLHRPTLLTRIKLPPTSDNFPFPGLLHAICAAASSHTAWVNNLSPHQIDAAVQRHIIAGMDLTGIEDFGLAQAEMANRSVDLVASACVMGGGDLIFQVTQTCILLNEVYICKGFPLKGWLLGGHAARLTNTLQLSDRNLRKSYKEPLLPRPQNAREREERLATLWMAFINDAGFTSNSTWVPSMSLADIKCNLPTTAQEWSKLDDMLGNPQNPESGDLYTSHPVADAFVLVVKSAILLSEVAQWLRNWFQRPAAAEDELAGPETESFKTVVRHIEDFISTIPNALKNVFKLMDSAYSDGFDVNILALHIFPNVALALLYEPFIEWKPSNQCLKVTQQAYEAILGVLHLIPSNLDVTMIFTPLIALSLYTVGRIIADYVKYATRSEQYSLAVRYRADLTTIQNLLERYGQRYSLGSAMSHFLENYVCYLGNEFMDPSATCIRLERQLVYRANRGTYVMGEANDPYAHLNDPGSSCLGPNDHPSIKSFSDSWSASGPSPCVSTPAKSKTNEASPAPVCPTAEEVCPTAEEEGQDPRLNWDWGREAIKAMGVDSSRSVPGLATLDGMPMYMGERSSLNMDGRLPIGSFPDVPEIGGFEGLHWKLGQK</sequence>
<dbReference type="RefSeq" id="XP_062884679.1">
    <property type="nucleotide sequence ID" value="XM_063028724.1"/>
</dbReference>
<dbReference type="VEuPathDB" id="FungiDB:CNBG_4807"/>
<organism evidence="8 9">
    <name type="scientific">Cryptococcus deuterogattii (strain R265)</name>
    <name type="common">Cryptococcus gattii VGII (strain R265)</name>
    <dbReference type="NCBI Taxonomy" id="294750"/>
    <lineage>
        <taxon>Eukaryota</taxon>
        <taxon>Fungi</taxon>
        <taxon>Dikarya</taxon>
        <taxon>Basidiomycota</taxon>
        <taxon>Agaricomycotina</taxon>
        <taxon>Tremellomycetes</taxon>
        <taxon>Tremellales</taxon>
        <taxon>Cryptococcaceae</taxon>
        <taxon>Cryptococcus</taxon>
        <taxon>Cryptococcus gattii species complex</taxon>
    </lineage>
</organism>
<protein>
    <recommendedName>
        <fullName evidence="7">Zn(2)-C6 fungal-type domain-containing protein</fullName>
    </recommendedName>
</protein>
<dbReference type="SUPFAM" id="SSF57701">
    <property type="entry name" value="Zn2/Cys6 DNA-binding domain"/>
    <property type="match status" value="1"/>
</dbReference>
<keyword evidence="3" id="KW-0805">Transcription regulation</keyword>
<feature type="region of interest" description="Disordered" evidence="6">
    <location>
        <begin position="187"/>
        <end position="234"/>
    </location>
</feature>
<evidence type="ECO:0000256" key="6">
    <source>
        <dbReference type="SAM" id="MobiDB-lite"/>
    </source>
</evidence>
<dbReference type="HOGENOM" id="CLU_326519_0_0_1"/>
<dbReference type="OMA" id="PETSYHR"/>
<evidence type="ECO:0000256" key="2">
    <source>
        <dbReference type="ARBA" id="ARBA00022723"/>
    </source>
</evidence>
<evidence type="ECO:0000313" key="8">
    <source>
        <dbReference type="EMBL" id="KGB78969.1"/>
    </source>
</evidence>
<dbReference type="Gene3D" id="4.10.240.10">
    <property type="entry name" value="Zn(2)-C6 fungal-type DNA-binding domain"/>
    <property type="match status" value="1"/>
</dbReference>
<dbReference type="PANTHER" id="PTHR47338:SF29">
    <property type="entry name" value="ZN(2)-C6 FUNGAL-TYPE DOMAIN-CONTAINING PROTEIN"/>
    <property type="match status" value="1"/>
</dbReference>
<dbReference type="InterPro" id="IPR036864">
    <property type="entry name" value="Zn2-C6_fun-type_DNA-bd_sf"/>
</dbReference>
<evidence type="ECO:0000259" key="7">
    <source>
        <dbReference type="PROSITE" id="PS50048"/>
    </source>
</evidence>
<dbReference type="STRING" id="294750.A0A095CHV7"/>
<evidence type="ECO:0000313" key="9">
    <source>
        <dbReference type="Proteomes" id="UP000029445"/>
    </source>
</evidence>
<evidence type="ECO:0000256" key="1">
    <source>
        <dbReference type="ARBA" id="ARBA00004123"/>
    </source>
</evidence>
<dbReference type="InterPro" id="IPR007219">
    <property type="entry name" value="XnlR_reg_dom"/>
</dbReference>
<reference evidence="8 9" key="2">
    <citation type="journal article" date="2018" name="Proc. Natl. Acad. Sci.">
        <title>RNAi is a critical determinant of centromere evolution in closely related fungi.</title>
        <authorList>
            <person name="Yadav V."/>
            <person name="Sun S."/>
            <person name="Billmyre R.B."/>
            <person name="Thimmappa B.C."/>
            <person name="Shea T."/>
            <person name="Lintner R."/>
            <person name="Bakkeren G."/>
            <person name="Cuomo C.A."/>
            <person name="Heitman J."/>
            <person name="Sanyal K."/>
        </authorList>
    </citation>
    <scope>NUCLEOTIDE SEQUENCE [LARGE SCALE GENOMIC DNA]</scope>
    <source>
        <strain evidence="8 9">R265</strain>
    </source>
</reference>
<dbReference type="GO" id="GO:0005634">
    <property type="term" value="C:nucleus"/>
    <property type="evidence" value="ECO:0007669"/>
    <property type="project" value="UniProtKB-SubCell"/>
</dbReference>
<reference evidence="8 9" key="1">
    <citation type="journal article" date="2011" name="MBio">
        <title>Genome variation in Cryptococcus gattii, an emerging pathogen of immunocompetent hosts.</title>
        <authorList>
            <person name="D'Souza C.A."/>
            <person name="Kronstad J.W."/>
            <person name="Taylor G."/>
            <person name="Warren R."/>
            <person name="Yuen M."/>
            <person name="Hu G."/>
            <person name="Jung W.H."/>
            <person name="Sham A."/>
            <person name="Kidd S.E."/>
            <person name="Tangen K."/>
            <person name="Lee N."/>
            <person name="Zeilmaker T."/>
            <person name="Sawkins J."/>
            <person name="McVicker G."/>
            <person name="Shah S."/>
            <person name="Gnerre S."/>
            <person name="Griggs A."/>
            <person name="Zeng Q."/>
            <person name="Bartlett K."/>
            <person name="Li W."/>
            <person name="Wang X."/>
            <person name="Heitman J."/>
            <person name="Stajich J.E."/>
            <person name="Fraser J.A."/>
            <person name="Meyer W."/>
            <person name="Carter D."/>
            <person name="Schein J."/>
            <person name="Krzywinski M."/>
            <person name="Kwon-Chung K.J."/>
            <person name="Varma A."/>
            <person name="Wang J."/>
            <person name="Brunham R."/>
            <person name="Fyfe M."/>
            <person name="Ouellette B.F."/>
            <person name="Siddiqui A."/>
            <person name="Marra M."/>
            <person name="Jones S."/>
            <person name="Holt R."/>
            <person name="Birren B.W."/>
            <person name="Galagan J.E."/>
            <person name="Cuomo C.A."/>
        </authorList>
    </citation>
    <scope>NUCLEOTIDE SEQUENCE [LARGE SCALE GENOMIC DNA]</scope>
    <source>
        <strain evidence="8 9">R265</strain>
    </source>
</reference>
<dbReference type="GO" id="GO:0000981">
    <property type="term" value="F:DNA-binding transcription factor activity, RNA polymerase II-specific"/>
    <property type="evidence" value="ECO:0007669"/>
    <property type="project" value="InterPro"/>
</dbReference>
<proteinExistence type="predicted"/>
<dbReference type="Pfam" id="PF04082">
    <property type="entry name" value="Fungal_trans"/>
    <property type="match status" value="1"/>
</dbReference>
<feature type="region of interest" description="Disordered" evidence="6">
    <location>
        <begin position="76"/>
        <end position="117"/>
    </location>
</feature>
<dbReference type="OrthoDB" id="39175at2759"/>
<keyword evidence="4" id="KW-0804">Transcription</keyword>
<dbReference type="AlphaFoldDB" id="A0A095CHV7"/>
<feature type="compositionally biased region" description="Polar residues" evidence="6">
    <location>
        <begin position="217"/>
        <end position="227"/>
    </location>
</feature>
<dbReference type="CDD" id="cd12148">
    <property type="entry name" value="fungal_TF_MHR"/>
    <property type="match status" value="1"/>
</dbReference>
<dbReference type="GO" id="GO:0006351">
    <property type="term" value="P:DNA-templated transcription"/>
    <property type="evidence" value="ECO:0007669"/>
    <property type="project" value="InterPro"/>
</dbReference>
<name>A0A095CHV7_CRYD2</name>
<feature type="region of interest" description="Disordered" evidence="6">
    <location>
        <begin position="132"/>
        <end position="162"/>
    </location>
</feature>
<evidence type="ECO:0000256" key="5">
    <source>
        <dbReference type="ARBA" id="ARBA00023242"/>
    </source>
</evidence>
<dbReference type="CDD" id="cd00067">
    <property type="entry name" value="GAL4"/>
    <property type="match status" value="1"/>
</dbReference>
<dbReference type="KEGG" id="cdeu:CNBG_4807"/>
<evidence type="ECO:0000256" key="3">
    <source>
        <dbReference type="ARBA" id="ARBA00023015"/>
    </source>
</evidence>
<dbReference type="GO" id="GO:0003677">
    <property type="term" value="F:DNA binding"/>
    <property type="evidence" value="ECO:0007669"/>
    <property type="project" value="InterPro"/>
</dbReference>
<accession>A0A095CHV7</accession>
<dbReference type="PROSITE" id="PS50048">
    <property type="entry name" value="ZN2_CY6_FUNGAL_2"/>
    <property type="match status" value="1"/>
</dbReference>
<keyword evidence="9" id="KW-1185">Reference proteome</keyword>
<gene>
    <name evidence="8" type="ORF">CNBG_4807</name>
</gene>
<dbReference type="InterPro" id="IPR001138">
    <property type="entry name" value="Zn2Cys6_DnaBD"/>
</dbReference>
<dbReference type="GO" id="GO:0008270">
    <property type="term" value="F:zinc ion binding"/>
    <property type="evidence" value="ECO:0007669"/>
    <property type="project" value="InterPro"/>
</dbReference>
<comment type="subcellular location">
    <subcellularLocation>
        <location evidence="1">Nucleus</location>
    </subcellularLocation>
</comment>
<keyword evidence="2" id="KW-0479">Metal-binding</keyword>
<evidence type="ECO:0000256" key="4">
    <source>
        <dbReference type="ARBA" id="ARBA00023163"/>
    </source>
</evidence>
<dbReference type="InterPro" id="IPR050815">
    <property type="entry name" value="TF_fung"/>
</dbReference>
<dbReference type="Pfam" id="PF00172">
    <property type="entry name" value="Zn_clus"/>
    <property type="match status" value="1"/>
</dbReference>
<dbReference type="EMBL" id="CP025770">
    <property type="protein sequence ID" value="KGB78969.1"/>
    <property type="molecule type" value="Genomic_DNA"/>
</dbReference>
<keyword evidence="5" id="KW-0539">Nucleus</keyword>
<dbReference type="PANTHER" id="PTHR47338">
    <property type="entry name" value="ZN(II)2CYS6 TRANSCRIPTION FACTOR (EUROFUNG)-RELATED"/>
    <property type="match status" value="1"/>
</dbReference>